<gene>
    <name evidence="7" type="ORF">SAMN04488506_1492</name>
</gene>
<keyword evidence="2 4" id="KW-0694">RNA-binding</keyword>
<comment type="similarity">
    <text evidence="1 5">Belongs to the pseudouridine synthase RsuA family.</text>
</comment>
<keyword evidence="8" id="KW-1185">Reference proteome</keyword>
<dbReference type="Gene3D" id="3.30.70.1560">
    <property type="entry name" value="Alpha-L RNA-binding motif"/>
    <property type="match status" value="1"/>
</dbReference>
<keyword evidence="3 5" id="KW-0413">Isomerase</keyword>
<dbReference type="Gene3D" id="3.30.70.580">
    <property type="entry name" value="Pseudouridine synthase I, catalytic domain, N-terminal subdomain"/>
    <property type="match status" value="1"/>
</dbReference>
<dbReference type="InterPro" id="IPR018496">
    <property type="entry name" value="PsdUridine_synth_RsuA/RluB_CS"/>
</dbReference>
<evidence type="ECO:0000256" key="4">
    <source>
        <dbReference type="PROSITE-ProRule" id="PRU00182"/>
    </source>
</evidence>
<feature type="domain" description="RNA-binding S4" evidence="6">
    <location>
        <begin position="1"/>
        <end position="80"/>
    </location>
</feature>
<evidence type="ECO:0000313" key="8">
    <source>
        <dbReference type="Proteomes" id="UP000199136"/>
    </source>
</evidence>
<proteinExistence type="inferred from homology"/>
<dbReference type="PROSITE" id="PS01149">
    <property type="entry name" value="PSI_RSU"/>
    <property type="match status" value="1"/>
</dbReference>
<dbReference type="PANTHER" id="PTHR47683">
    <property type="entry name" value="PSEUDOURIDINE SYNTHASE FAMILY PROTEIN-RELATED"/>
    <property type="match status" value="1"/>
</dbReference>
<dbReference type="InterPro" id="IPR000748">
    <property type="entry name" value="PsdUridine_synth_RsuA/RluB/E/F"/>
</dbReference>
<dbReference type="InterPro" id="IPR006145">
    <property type="entry name" value="PsdUridine_synth_RsuA/RluA"/>
</dbReference>
<dbReference type="SMART" id="SM00363">
    <property type="entry name" value="S4"/>
    <property type="match status" value="1"/>
</dbReference>
<dbReference type="InterPro" id="IPR036986">
    <property type="entry name" value="S4_RNA-bd_sf"/>
</dbReference>
<evidence type="ECO:0000256" key="1">
    <source>
        <dbReference type="ARBA" id="ARBA00008348"/>
    </source>
</evidence>
<dbReference type="Proteomes" id="UP000199136">
    <property type="component" value="Unassembled WGS sequence"/>
</dbReference>
<dbReference type="GO" id="GO:0005829">
    <property type="term" value="C:cytosol"/>
    <property type="evidence" value="ECO:0007669"/>
    <property type="project" value="UniProtKB-ARBA"/>
</dbReference>
<dbReference type="EC" id="5.4.99.-" evidence="5"/>
<evidence type="ECO:0000256" key="2">
    <source>
        <dbReference type="ARBA" id="ARBA00022884"/>
    </source>
</evidence>
<dbReference type="FunFam" id="3.30.70.1560:FF:000001">
    <property type="entry name" value="Pseudouridine synthase"/>
    <property type="match status" value="1"/>
</dbReference>
<evidence type="ECO:0000256" key="3">
    <source>
        <dbReference type="ARBA" id="ARBA00023235"/>
    </source>
</evidence>
<dbReference type="NCBIfam" id="TIGR00093">
    <property type="entry name" value="pseudouridine synthase"/>
    <property type="match status" value="1"/>
</dbReference>
<evidence type="ECO:0000259" key="6">
    <source>
        <dbReference type="SMART" id="SM00363"/>
    </source>
</evidence>
<dbReference type="STRING" id="82801.SAMN04488506_1492"/>
<dbReference type="EMBL" id="FOXW01000005">
    <property type="protein sequence ID" value="SFQ33131.1"/>
    <property type="molecule type" value="Genomic_DNA"/>
</dbReference>
<accession>A0A1I5XMD8</accession>
<dbReference type="OrthoDB" id="9807213at2"/>
<organism evidence="7 8">
    <name type="scientific">Desemzia incerta</name>
    <dbReference type="NCBI Taxonomy" id="82801"/>
    <lineage>
        <taxon>Bacteria</taxon>
        <taxon>Bacillati</taxon>
        <taxon>Bacillota</taxon>
        <taxon>Bacilli</taxon>
        <taxon>Lactobacillales</taxon>
        <taxon>Carnobacteriaceae</taxon>
        <taxon>Desemzia</taxon>
    </lineage>
</organism>
<dbReference type="InterPro" id="IPR050343">
    <property type="entry name" value="RsuA_PseudoU_synthase"/>
</dbReference>
<dbReference type="SUPFAM" id="SSF55174">
    <property type="entry name" value="Alpha-L RNA-binding motif"/>
    <property type="match status" value="1"/>
</dbReference>
<dbReference type="InterPro" id="IPR020103">
    <property type="entry name" value="PsdUridine_synth_cat_dom_sf"/>
</dbReference>
<sequence length="238" mass="27052">MRIDKLLAETGFGSRRTVKRLIKSKQVSVNGEIILEDRINVDPEIQEVRVSGKRVYYQPHAYYMMNKPAGVVSAVEDKENKTVIDLIKSFDKAVGLYPVGRLDKDTEGLLLLTNNGNLGYQLLLPHKHVTKTYEVRVNERVTIEDQKAFEKGIVFHGGITCKPAKLTIVEANDLESRVIVEIKEGKFHQVKKMFLACGKKVTYLKRLTMGPLSIDENLPVGSYRSLTREELEKLTPYF</sequence>
<dbReference type="Pfam" id="PF00849">
    <property type="entry name" value="PseudoU_synth_2"/>
    <property type="match status" value="1"/>
</dbReference>
<dbReference type="Gene3D" id="3.10.290.10">
    <property type="entry name" value="RNA-binding S4 domain"/>
    <property type="match status" value="1"/>
</dbReference>
<dbReference type="CDD" id="cd00165">
    <property type="entry name" value="S4"/>
    <property type="match status" value="1"/>
</dbReference>
<dbReference type="RefSeq" id="WP_092480533.1">
    <property type="nucleotide sequence ID" value="NZ_FOXW01000005.1"/>
</dbReference>
<dbReference type="GO" id="GO:0120159">
    <property type="term" value="F:rRNA pseudouridine synthase activity"/>
    <property type="evidence" value="ECO:0007669"/>
    <property type="project" value="UniProtKB-ARBA"/>
</dbReference>
<dbReference type="CDD" id="cd02553">
    <property type="entry name" value="PseudoU_synth_RsuA"/>
    <property type="match status" value="1"/>
</dbReference>
<name>A0A1I5XMD8_9LACT</name>
<dbReference type="AlphaFoldDB" id="A0A1I5XMD8"/>
<dbReference type="Pfam" id="PF01479">
    <property type="entry name" value="S4"/>
    <property type="match status" value="1"/>
</dbReference>
<dbReference type="InterPro" id="IPR020094">
    <property type="entry name" value="TruA/RsuA/RluB/E/F_N"/>
</dbReference>
<protein>
    <recommendedName>
        <fullName evidence="5">Pseudouridine synthase</fullName>
        <ecNumber evidence="5">5.4.99.-</ecNumber>
    </recommendedName>
</protein>
<dbReference type="PROSITE" id="PS50889">
    <property type="entry name" value="S4"/>
    <property type="match status" value="1"/>
</dbReference>
<dbReference type="InterPro" id="IPR002942">
    <property type="entry name" value="S4_RNA-bd"/>
</dbReference>
<dbReference type="PANTHER" id="PTHR47683:SF4">
    <property type="entry name" value="PSEUDOURIDINE SYNTHASE"/>
    <property type="match status" value="1"/>
</dbReference>
<evidence type="ECO:0000256" key="5">
    <source>
        <dbReference type="RuleBase" id="RU003887"/>
    </source>
</evidence>
<dbReference type="GO" id="GO:0000455">
    <property type="term" value="P:enzyme-directed rRNA pseudouridine synthesis"/>
    <property type="evidence" value="ECO:0007669"/>
    <property type="project" value="UniProtKB-ARBA"/>
</dbReference>
<reference evidence="7 8" key="1">
    <citation type="submission" date="2016-10" db="EMBL/GenBank/DDBJ databases">
        <authorList>
            <person name="de Groot N.N."/>
        </authorList>
    </citation>
    <scope>NUCLEOTIDE SEQUENCE [LARGE SCALE GENOMIC DNA]</scope>
    <source>
        <strain evidence="7 8">DSM 20581</strain>
    </source>
</reference>
<evidence type="ECO:0000313" key="7">
    <source>
        <dbReference type="EMBL" id="SFQ33131.1"/>
    </source>
</evidence>
<dbReference type="SUPFAM" id="SSF55120">
    <property type="entry name" value="Pseudouridine synthase"/>
    <property type="match status" value="1"/>
</dbReference>
<dbReference type="GO" id="GO:0003723">
    <property type="term" value="F:RNA binding"/>
    <property type="evidence" value="ECO:0007669"/>
    <property type="project" value="UniProtKB-KW"/>
</dbReference>
<dbReference type="InterPro" id="IPR042092">
    <property type="entry name" value="PsdUridine_s_RsuA/RluB/E/F_cat"/>
</dbReference>